<accession>A0A9E7HNR2</accession>
<feature type="non-terminal residue" evidence="3">
    <location>
        <position position="1263"/>
    </location>
</feature>
<dbReference type="InterPro" id="IPR008974">
    <property type="entry name" value="TRAF-like"/>
</dbReference>
<feature type="domain" description="MATH" evidence="2">
    <location>
        <begin position="1134"/>
        <end position="1258"/>
    </location>
</feature>
<dbReference type="EMBL" id="CP097510">
    <property type="protein sequence ID" value="URE33557.1"/>
    <property type="molecule type" value="Genomic_DNA"/>
</dbReference>
<dbReference type="PANTHER" id="PTHR31008">
    <property type="entry name" value="COP1-INTERACTING PROTEIN-RELATED"/>
    <property type="match status" value="1"/>
</dbReference>
<dbReference type="Proteomes" id="UP001055439">
    <property type="component" value="Chromosome 8"/>
</dbReference>
<evidence type="ECO:0000259" key="2">
    <source>
        <dbReference type="PROSITE" id="PS50144"/>
    </source>
</evidence>
<dbReference type="OrthoDB" id="1687502at2759"/>
<dbReference type="CDD" id="cd00121">
    <property type="entry name" value="MATH"/>
    <property type="match status" value="2"/>
</dbReference>
<feature type="compositionally biased region" description="Acidic residues" evidence="1">
    <location>
        <begin position="46"/>
        <end position="59"/>
    </location>
</feature>
<evidence type="ECO:0000313" key="3">
    <source>
        <dbReference type="EMBL" id="URE33557.1"/>
    </source>
</evidence>
<evidence type="ECO:0000313" key="4">
    <source>
        <dbReference type="Proteomes" id="UP001055439"/>
    </source>
</evidence>
<feature type="compositionally biased region" description="Basic residues" evidence="1">
    <location>
        <begin position="490"/>
        <end position="499"/>
    </location>
</feature>
<feature type="region of interest" description="Disordered" evidence="1">
    <location>
        <begin position="1"/>
        <end position="142"/>
    </location>
</feature>
<feature type="compositionally biased region" description="Basic and acidic residues" evidence="1">
    <location>
        <begin position="106"/>
        <end position="137"/>
    </location>
</feature>
<proteinExistence type="predicted"/>
<keyword evidence="4" id="KW-1185">Reference proteome</keyword>
<feature type="compositionally biased region" description="Polar residues" evidence="1">
    <location>
        <begin position="372"/>
        <end position="384"/>
    </location>
</feature>
<dbReference type="PROSITE" id="PS50144">
    <property type="entry name" value="MATH"/>
    <property type="match status" value="2"/>
</dbReference>
<dbReference type="PANTHER" id="PTHR31008:SF5">
    <property type="entry name" value="EXPRESSED PROTEIN"/>
    <property type="match status" value="1"/>
</dbReference>
<name>A0A9E7HNR2_9LILI</name>
<dbReference type="SMART" id="SM00061">
    <property type="entry name" value="MATH"/>
    <property type="match status" value="1"/>
</dbReference>
<gene>
    <name evidence="3" type="ORF">MUK42_16859</name>
</gene>
<feature type="compositionally biased region" description="Basic and acidic residues" evidence="1">
    <location>
        <begin position="459"/>
        <end position="477"/>
    </location>
</feature>
<protein>
    <recommendedName>
        <fullName evidence="2">MATH domain-containing protein</fullName>
    </recommendedName>
</protein>
<dbReference type="AlphaFoldDB" id="A0A9E7HNR2"/>
<feature type="region of interest" description="Disordered" evidence="1">
    <location>
        <begin position="352"/>
        <end position="517"/>
    </location>
</feature>
<evidence type="ECO:0000256" key="1">
    <source>
        <dbReference type="SAM" id="MobiDB-lite"/>
    </source>
</evidence>
<feature type="compositionally biased region" description="Polar residues" evidence="1">
    <location>
        <begin position="403"/>
        <end position="442"/>
    </location>
</feature>
<organism evidence="3 4">
    <name type="scientific">Musa troglodytarum</name>
    <name type="common">fe'i banana</name>
    <dbReference type="NCBI Taxonomy" id="320322"/>
    <lineage>
        <taxon>Eukaryota</taxon>
        <taxon>Viridiplantae</taxon>
        <taxon>Streptophyta</taxon>
        <taxon>Embryophyta</taxon>
        <taxon>Tracheophyta</taxon>
        <taxon>Spermatophyta</taxon>
        <taxon>Magnoliopsida</taxon>
        <taxon>Liliopsida</taxon>
        <taxon>Zingiberales</taxon>
        <taxon>Musaceae</taxon>
        <taxon>Musa</taxon>
    </lineage>
</organism>
<sequence>MESSMISNDTRKDSEDTTIEFGKANSINIGISPVKIAQAERQSSTESEESSESSDEDQAITERSRPIIRSATPRRSASPMRRVQIGRSGSRRSTALTIKSLNYFPVRERIASNRDEDENSSRDEMTEQPTKKPENTVRRMSVQEAINLFESKQKDQNLDVQKRRALGEVSSSTNKAVLRRWSSGMSESLTCSQENASESTSQDASTNLVLGVGDNKLTDVKVESDIPPGNFSATESDIVQIVKSPNFEKDSSPGLVISRAQESDDRATASAEWSRRKEEELNQMLMNMMERRPGNSRGTNGGCGGSLSVSNEQRGNFYSQYKEKRDEKLRAENVKKHPVMETQLKVLQETLKQSKADMASKSGVSTKKLDWSGNSQQPRRNSSPPVLHKKEDSKAIASRKSLPKTSSLPTTRASWSSGTSLKASGVQQAKTSPRVTSANANLSRRKSQPTSSPTPPSSKTERALHQPKGKLEAKTDVKPTLVVQGEKKQKTTPRTHKTLKANAPLLPEDDSGTATAKPSFYNKVTKKSSVVPLEAKPFLKKGTRTRPGVGPMITKTKVAQSDASSKISDTINQAEEKEPIPKITESTATVVEVDLSQQANDVDADLDTLLHNDLNVGKTETLDQSLDEVDNGLKNSVEPPVVEIQPDESIGISSAAWVEVECEEVSTGNGTILSEASVSTMFAPLPLSSPRVRHSLSQMLQADSNEPEVIEWGNAENPPAMIYHKDAPKGLKRLLKFGRKTKGEANVTGWASPSVFSEGDDDTEYSKNLDTTRKAALQPKNYGQQKTMPDESLCDGNSSKRAVEYHGVHDVLSGSDKFQECHVSSTATSTKEGGEKKEDEANPFRWMIEGFSTLLNHTAVTHRSGNFAACGFTCTIEAPQDTYKLEIKSSGEDDEKCLYLYLFSVEASSPTSSVVKATYELLMYDQLYGEHLQIKVRDQFSLGSASKFLKVMAKVLSTRSTSPRYVPILTEGGEKKAGEKTNPFRWMIEGFCTLLNQTAETHSSGNFAACGFTWKLQLEIKSSGEDAEKSLSLCLYSAEASSSTGSVVKANYKLLIYDQLYGEHIQKEGEGYFHGTSQYGLCCMVPLKKFNGPKSGLLVNDCCIFGAEVMEAFACKLDREGVSECLSMKKEITPQTYTWVIKNFSKLSAKQVSEVFTSGGYGWRLQLYPNISPYTNSLAMFMVLDNSVALPSKTRVYVDYSICLVDQINGKHEKLSVQRQFSSDGVGWGWHKFLEWKDMQNPSRGFLRNDTCIVEASVAVLGE</sequence>
<feature type="region of interest" description="Disordered" evidence="1">
    <location>
        <begin position="292"/>
        <end position="315"/>
    </location>
</feature>
<dbReference type="SUPFAM" id="SSF49599">
    <property type="entry name" value="TRAF domain-like"/>
    <property type="match status" value="3"/>
</dbReference>
<reference evidence="3" key="1">
    <citation type="submission" date="2022-05" db="EMBL/GenBank/DDBJ databases">
        <title>The Musa troglodytarum L. genome provides insights into the mechanism of non-climacteric behaviour and enrichment of carotenoids.</title>
        <authorList>
            <person name="Wang J."/>
        </authorList>
    </citation>
    <scope>NUCLEOTIDE SEQUENCE</scope>
    <source>
        <tissue evidence="3">Leaf</tissue>
    </source>
</reference>
<dbReference type="Gene3D" id="2.60.210.10">
    <property type="entry name" value="Apoptosis, Tumor Necrosis Factor Receptor Associated Protein 2, Chain A"/>
    <property type="match status" value="3"/>
</dbReference>
<dbReference type="Pfam" id="PF22486">
    <property type="entry name" value="MATH_2"/>
    <property type="match status" value="2"/>
</dbReference>
<feature type="compositionally biased region" description="Polar residues" evidence="1">
    <location>
        <begin position="91"/>
        <end position="100"/>
    </location>
</feature>
<dbReference type="InterPro" id="IPR002083">
    <property type="entry name" value="MATH/TRAF_dom"/>
</dbReference>
<feature type="domain" description="MATH" evidence="2">
    <location>
        <begin position="981"/>
        <end position="1109"/>
    </location>
</feature>